<reference evidence="4 5" key="1">
    <citation type="submission" date="2018-12" db="EMBL/GenBank/DDBJ databases">
        <title>Complete genome of Litorilituus sediminis.</title>
        <authorList>
            <person name="Liu A."/>
            <person name="Rong J."/>
        </authorList>
    </citation>
    <scope>NUCLEOTIDE SEQUENCE [LARGE SCALE GENOMIC DNA]</scope>
    <source>
        <strain evidence="4 5">JCM 17549</strain>
    </source>
</reference>
<dbReference type="Proteomes" id="UP000290244">
    <property type="component" value="Chromosome"/>
</dbReference>
<comment type="similarity">
    <text evidence="1">Belongs to the NAD(P)-dependent epimerase/dehydratase family. SDR39U1 subfamily.</text>
</comment>
<name>A0A4P6P2S2_9GAMM</name>
<dbReference type="NCBIfam" id="TIGR01777">
    <property type="entry name" value="yfcH"/>
    <property type="match status" value="1"/>
</dbReference>
<dbReference type="RefSeq" id="WP_130600782.1">
    <property type="nucleotide sequence ID" value="NZ_CP034759.1"/>
</dbReference>
<dbReference type="SUPFAM" id="SSF51735">
    <property type="entry name" value="NAD(P)-binding Rossmann-fold domains"/>
    <property type="match status" value="1"/>
</dbReference>
<dbReference type="Gene3D" id="3.40.50.720">
    <property type="entry name" value="NAD(P)-binding Rossmann-like Domain"/>
    <property type="match status" value="1"/>
</dbReference>
<dbReference type="KEGG" id="lsd:EMK97_07240"/>
<dbReference type="Pfam" id="PF01370">
    <property type="entry name" value="Epimerase"/>
    <property type="match status" value="1"/>
</dbReference>
<dbReference type="Pfam" id="PF08338">
    <property type="entry name" value="DUF1731"/>
    <property type="match status" value="1"/>
</dbReference>
<feature type="domain" description="DUF1731" evidence="3">
    <location>
        <begin position="245"/>
        <end position="291"/>
    </location>
</feature>
<evidence type="ECO:0000313" key="4">
    <source>
        <dbReference type="EMBL" id="QBG35523.1"/>
    </source>
</evidence>
<organism evidence="4 5">
    <name type="scientific">Litorilituus sediminis</name>
    <dbReference type="NCBI Taxonomy" id="718192"/>
    <lineage>
        <taxon>Bacteria</taxon>
        <taxon>Pseudomonadati</taxon>
        <taxon>Pseudomonadota</taxon>
        <taxon>Gammaproteobacteria</taxon>
        <taxon>Alteromonadales</taxon>
        <taxon>Colwelliaceae</taxon>
        <taxon>Litorilituus</taxon>
    </lineage>
</organism>
<evidence type="ECO:0000259" key="2">
    <source>
        <dbReference type="Pfam" id="PF01370"/>
    </source>
</evidence>
<dbReference type="AlphaFoldDB" id="A0A4P6P2S2"/>
<evidence type="ECO:0000256" key="1">
    <source>
        <dbReference type="ARBA" id="ARBA00009353"/>
    </source>
</evidence>
<dbReference type="InterPro" id="IPR001509">
    <property type="entry name" value="Epimerase_deHydtase"/>
</dbReference>
<dbReference type="InterPro" id="IPR013549">
    <property type="entry name" value="DUF1731"/>
</dbReference>
<evidence type="ECO:0000259" key="3">
    <source>
        <dbReference type="Pfam" id="PF08338"/>
    </source>
</evidence>
<protein>
    <submittedName>
        <fullName evidence="4">TIGR01777 family protein</fullName>
    </submittedName>
</protein>
<dbReference type="PANTHER" id="PTHR11092:SF0">
    <property type="entry name" value="EPIMERASE FAMILY PROTEIN SDR39U1"/>
    <property type="match status" value="1"/>
</dbReference>
<accession>A0A4P6P2S2</accession>
<dbReference type="OrthoDB" id="9801773at2"/>
<dbReference type="InterPro" id="IPR010099">
    <property type="entry name" value="SDR39U1"/>
</dbReference>
<sequence>MKVLITGGTGLIGRQFIEKFHKRYQFTVLSRQKQPQPPFTGNVDIINKLPDENCFDVIINLAGEPIADKRWSKKQKDIICQSRWQISQALVDFIRRSAYKPQCLINGSAIGIYGDTGNTSVDESSSINTDSFSQTLCQTWEKIAMSVADECRVLTLRTGIVLAAQGGALSKMKMPFYFGLGAKISHGKQWMSWIHITDMINIIHFVISQPNISGAINCTAPNAVSNQEFSLALAQQLKRPLFLTIPAVALKLMMGESSSLLLESQRVFPQVLLDNQFHFDYETLAPALTNLLA</sequence>
<evidence type="ECO:0000313" key="5">
    <source>
        <dbReference type="Proteomes" id="UP000290244"/>
    </source>
</evidence>
<keyword evidence="5" id="KW-1185">Reference proteome</keyword>
<gene>
    <name evidence="4" type="ORF">EMK97_07240</name>
</gene>
<dbReference type="InterPro" id="IPR036291">
    <property type="entry name" value="NAD(P)-bd_dom_sf"/>
</dbReference>
<feature type="domain" description="NAD-dependent epimerase/dehydratase" evidence="2">
    <location>
        <begin position="3"/>
        <end position="211"/>
    </location>
</feature>
<dbReference type="PANTHER" id="PTHR11092">
    <property type="entry name" value="SUGAR NUCLEOTIDE EPIMERASE RELATED"/>
    <property type="match status" value="1"/>
</dbReference>
<proteinExistence type="inferred from homology"/>
<dbReference type="EMBL" id="CP034759">
    <property type="protein sequence ID" value="QBG35523.1"/>
    <property type="molecule type" value="Genomic_DNA"/>
</dbReference>